<evidence type="ECO:0000256" key="1">
    <source>
        <dbReference type="SAM" id="MobiDB-lite"/>
    </source>
</evidence>
<evidence type="ECO:0000313" key="2">
    <source>
        <dbReference type="EMBL" id="GJN02856.1"/>
    </source>
</evidence>
<protein>
    <submittedName>
        <fullName evidence="2">Uncharacterized protein</fullName>
    </submittedName>
</protein>
<dbReference type="Proteomes" id="UP001054889">
    <property type="component" value="Unassembled WGS sequence"/>
</dbReference>
<feature type="compositionally biased region" description="Gly residues" evidence="1">
    <location>
        <begin position="15"/>
        <end position="25"/>
    </location>
</feature>
<sequence length="93" mass="9569">MSQPAVAAAGAAQPQGGGPAARQGGGGLGQSIAGIVRMAVIWYFATKFFGPKRSPAEPGMLMSNLFQKGEPMVRTLSDLLAANFARFSPEDAS</sequence>
<proteinExistence type="predicted"/>
<feature type="region of interest" description="Disordered" evidence="1">
    <location>
        <begin position="1"/>
        <end position="25"/>
    </location>
</feature>
<accession>A0AAV5CXQ1</accession>
<dbReference type="AlphaFoldDB" id="A0AAV5CXQ1"/>
<gene>
    <name evidence="2" type="primary">ga20244</name>
    <name evidence="2" type="ORF">PR202_ga20244</name>
</gene>
<dbReference type="EMBL" id="BQKI01000009">
    <property type="protein sequence ID" value="GJN02856.1"/>
    <property type="molecule type" value="Genomic_DNA"/>
</dbReference>
<feature type="compositionally biased region" description="Low complexity" evidence="1">
    <location>
        <begin position="1"/>
        <end position="14"/>
    </location>
</feature>
<reference evidence="2" key="1">
    <citation type="journal article" date="2018" name="DNA Res.">
        <title>Multiple hybrid de novo genome assembly of finger millet, an orphan allotetraploid crop.</title>
        <authorList>
            <person name="Hatakeyama M."/>
            <person name="Aluri S."/>
            <person name="Balachadran M.T."/>
            <person name="Sivarajan S.R."/>
            <person name="Patrignani A."/>
            <person name="Gruter S."/>
            <person name="Poveda L."/>
            <person name="Shimizu-Inatsugi R."/>
            <person name="Baeten J."/>
            <person name="Francoijs K.J."/>
            <person name="Nataraja K.N."/>
            <person name="Reddy Y.A.N."/>
            <person name="Phadnis S."/>
            <person name="Ravikumar R.L."/>
            <person name="Schlapbach R."/>
            <person name="Sreeman S.M."/>
            <person name="Shimizu K.K."/>
        </authorList>
    </citation>
    <scope>NUCLEOTIDE SEQUENCE</scope>
</reference>
<comment type="caution">
    <text evidence="2">The sequence shown here is derived from an EMBL/GenBank/DDBJ whole genome shotgun (WGS) entry which is preliminary data.</text>
</comment>
<keyword evidence="3" id="KW-1185">Reference proteome</keyword>
<name>A0AAV5CXQ1_ELECO</name>
<reference evidence="2" key="2">
    <citation type="submission" date="2021-12" db="EMBL/GenBank/DDBJ databases">
        <title>Resequencing data analysis of finger millet.</title>
        <authorList>
            <person name="Hatakeyama M."/>
            <person name="Aluri S."/>
            <person name="Balachadran M.T."/>
            <person name="Sivarajan S.R."/>
            <person name="Poveda L."/>
            <person name="Shimizu-Inatsugi R."/>
            <person name="Schlapbach R."/>
            <person name="Sreeman S.M."/>
            <person name="Shimizu K.K."/>
        </authorList>
    </citation>
    <scope>NUCLEOTIDE SEQUENCE</scope>
</reference>
<evidence type="ECO:0000313" key="3">
    <source>
        <dbReference type="Proteomes" id="UP001054889"/>
    </source>
</evidence>
<organism evidence="2 3">
    <name type="scientific">Eleusine coracana subsp. coracana</name>
    <dbReference type="NCBI Taxonomy" id="191504"/>
    <lineage>
        <taxon>Eukaryota</taxon>
        <taxon>Viridiplantae</taxon>
        <taxon>Streptophyta</taxon>
        <taxon>Embryophyta</taxon>
        <taxon>Tracheophyta</taxon>
        <taxon>Spermatophyta</taxon>
        <taxon>Magnoliopsida</taxon>
        <taxon>Liliopsida</taxon>
        <taxon>Poales</taxon>
        <taxon>Poaceae</taxon>
        <taxon>PACMAD clade</taxon>
        <taxon>Chloridoideae</taxon>
        <taxon>Cynodonteae</taxon>
        <taxon>Eleusininae</taxon>
        <taxon>Eleusine</taxon>
    </lineage>
</organism>